<evidence type="ECO:0000313" key="4">
    <source>
        <dbReference type="Proteomes" id="UP000198582"/>
    </source>
</evidence>
<dbReference type="PANTHER" id="PTHR38593">
    <property type="entry name" value="BLR2558 PROTEIN"/>
    <property type="match status" value="1"/>
</dbReference>
<dbReference type="AlphaFoldDB" id="A0A1H8X5H2"/>
<evidence type="ECO:0000256" key="1">
    <source>
        <dbReference type="SAM" id="Phobius"/>
    </source>
</evidence>
<dbReference type="InterPro" id="IPR025419">
    <property type="entry name" value="DUF4142"/>
</dbReference>
<protein>
    <submittedName>
        <fullName evidence="3">Predicted outer membrane protein</fullName>
    </submittedName>
</protein>
<dbReference type="Proteomes" id="UP000198582">
    <property type="component" value="Unassembled WGS sequence"/>
</dbReference>
<dbReference type="STRING" id="394193.SAMN04489732_106313"/>
<feature type="transmembrane region" description="Helical" evidence="1">
    <location>
        <begin position="221"/>
        <end position="242"/>
    </location>
</feature>
<evidence type="ECO:0000259" key="2">
    <source>
        <dbReference type="Pfam" id="PF13628"/>
    </source>
</evidence>
<keyword evidence="1" id="KW-0472">Membrane</keyword>
<evidence type="ECO:0000313" key="3">
    <source>
        <dbReference type="EMBL" id="SEP35205.1"/>
    </source>
</evidence>
<keyword evidence="1" id="KW-0812">Transmembrane</keyword>
<feature type="domain" description="DUF4142" evidence="2">
    <location>
        <begin position="55"/>
        <end position="185"/>
    </location>
</feature>
<dbReference type="PANTHER" id="PTHR38593:SF1">
    <property type="entry name" value="BLR2558 PROTEIN"/>
    <property type="match status" value="1"/>
</dbReference>
<dbReference type="OrthoDB" id="3674617at2"/>
<accession>A0A1H8X5H2</accession>
<gene>
    <name evidence="3" type="ORF">SAMN04489732_106313</name>
</gene>
<keyword evidence="4" id="KW-1185">Reference proteome</keyword>
<organism evidence="3 4">
    <name type="scientific">Amycolatopsis saalfeldensis</name>
    <dbReference type="NCBI Taxonomy" id="394193"/>
    <lineage>
        <taxon>Bacteria</taxon>
        <taxon>Bacillati</taxon>
        <taxon>Actinomycetota</taxon>
        <taxon>Actinomycetes</taxon>
        <taxon>Pseudonocardiales</taxon>
        <taxon>Pseudonocardiaceae</taxon>
        <taxon>Amycolatopsis</taxon>
    </lineage>
</organism>
<keyword evidence="1" id="KW-1133">Transmembrane helix</keyword>
<reference evidence="4" key="1">
    <citation type="submission" date="2016-10" db="EMBL/GenBank/DDBJ databases">
        <authorList>
            <person name="Varghese N."/>
            <person name="Submissions S."/>
        </authorList>
    </citation>
    <scope>NUCLEOTIDE SEQUENCE [LARGE SCALE GENOMIC DNA]</scope>
    <source>
        <strain evidence="4">DSM 44993</strain>
    </source>
</reference>
<sequence>MPSASDPSPDPAAGPPLTRPARFVRVLLLAFGVLTLLWPAPAFAQSAPPGVDAGDQLLLTKVRQAGLWEMPAGLWAETRGASPQVKAVGAALMVDHGRIDVLTRQLAAKLGVALPDEPSAEQQGWLSELQNAATPQDFDRIFANRLRAAHGQVFAIIASVRAGTRNPEIRDYATVANQAVLRHMTLLESTGLVDYSALPQSSGSTTAAPAGAALDLRTTDVLTAAALVLVLGGATTAGVRYVKSGRRLRPKSGESHG</sequence>
<proteinExistence type="predicted"/>
<name>A0A1H8X5H2_9PSEU</name>
<dbReference type="EMBL" id="FOEF01000006">
    <property type="protein sequence ID" value="SEP35205.1"/>
    <property type="molecule type" value="Genomic_DNA"/>
</dbReference>
<dbReference type="Pfam" id="PF13628">
    <property type="entry name" value="DUF4142"/>
    <property type="match status" value="1"/>
</dbReference>